<organism evidence="2 3">
    <name type="scientific">Aequorivita sublithincola (strain DSM 14238 / LMG 21431 / ACAM 643 / 9-3)</name>
    <dbReference type="NCBI Taxonomy" id="746697"/>
    <lineage>
        <taxon>Bacteria</taxon>
        <taxon>Pseudomonadati</taxon>
        <taxon>Bacteroidota</taxon>
        <taxon>Flavobacteriia</taxon>
        <taxon>Flavobacteriales</taxon>
        <taxon>Flavobacteriaceae</taxon>
        <taxon>Aequorivita</taxon>
    </lineage>
</organism>
<dbReference type="KEGG" id="asl:Aeqsu_1717"/>
<keyword evidence="3" id="KW-1185">Reference proteome</keyword>
<keyword evidence="1" id="KW-0472">Membrane</keyword>
<reference evidence="2 3" key="1">
    <citation type="submission" date="2012-06" db="EMBL/GenBank/DDBJ databases">
        <title>The complete genome of Aequorivita sublithincola DSM 14238.</title>
        <authorList>
            <consortium name="US DOE Joint Genome Institute (JGI-PGF)"/>
            <person name="Lucas S."/>
            <person name="Copeland A."/>
            <person name="Lapidus A."/>
            <person name="Goodwin L."/>
            <person name="Pitluck S."/>
            <person name="Peters L."/>
            <person name="Munk A.C.C."/>
            <person name="Kyrpides N."/>
            <person name="Mavromatis K."/>
            <person name="Pagani I."/>
            <person name="Ivanova N."/>
            <person name="Ovchinnikova G."/>
            <person name="Zeytun A."/>
            <person name="Detter J.C."/>
            <person name="Han C."/>
            <person name="Land M."/>
            <person name="Hauser L."/>
            <person name="Markowitz V."/>
            <person name="Cheng J.-F."/>
            <person name="Hugenholtz P."/>
            <person name="Woyke T."/>
            <person name="Wu D."/>
            <person name="Tindall B."/>
            <person name="Faehnrich R."/>
            <person name="Brambilla E."/>
            <person name="Klenk H.-P."/>
            <person name="Eisen J.A."/>
        </authorList>
    </citation>
    <scope>NUCLEOTIDE SEQUENCE [LARGE SCALE GENOMIC DNA]</scope>
    <source>
        <strain evidence="3">DSM 14238 / LMG 21431 / ACAM 643 / 9-3</strain>
    </source>
</reference>
<dbReference type="Proteomes" id="UP000006049">
    <property type="component" value="Chromosome"/>
</dbReference>
<dbReference type="AlphaFoldDB" id="I3YW29"/>
<evidence type="ECO:0000313" key="2">
    <source>
        <dbReference type="EMBL" id="AFL81197.1"/>
    </source>
</evidence>
<keyword evidence="1" id="KW-1133">Transmembrane helix</keyword>
<feature type="transmembrane region" description="Helical" evidence="1">
    <location>
        <begin position="12"/>
        <end position="30"/>
    </location>
</feature>
<sequence length="72" mass="8242">MIVSLSEIMTENPFYIGSLCLILGVSSLIYKISKKNSFKMKDYNVMSWKAMVNSWAFIIMLIVLGITLIFQN</sequence>
<evidence type="ECO:0000313" key="3">
    <source>
        <dbReference type="Proteomes" id="UP000006049"/>
    </source>
</evidence>
<keyword evidence="1" id="KW-0812">Transmembrane</keyword>
<evidence type="ECO:0000256" key="1">
    <source>
        <dbReference type="SAM" id="Phobius"/>
    </source>
</evidence>
<dbReference type="EMBL" id="CP003280">
    <property type="protein sequence ID" value="AFL81197.1"/>
    <property type="molecule type" value="Genomic_DNA"/>
</dbReference>
<proteinExistence type="predicted"/>
<dbReference type="HOGENOM" id="CLU_2713334_0_0_10"/>
<feature type="transmembrane region" description="Helical" evidence="1">
    <location>
        <begin position="50"/>
        <end position="70"/>
    </location>
</feature>
<name>I3YW29_AEQSU</name>
<protein>
    <submittedName>
        <fullName evidence="2">Uncharacterized protein</fullName>
    </submittedName>
</protein>
<accession>I3YW29</accession>
<gene>
    <name evidence="2" type="ordered locus">Aeqsu_1717</name>
</gene>